<evidence type="ECO:0000256" key="11">
    <source>
        <dbReference type="ARBA" id="ARBA00025182"/>
    </source>
</evidence>
<feature type="compositionally biased region" description="Low complexity" evidence="13">
    <location>
        <begin position="117"/>
        <end position="162"/>
    </location>
</feature>
<feature type="region of interest" description="Disordered" evidence="13">
    <location>
        <begin position="89"/>
        <end position="179"/>
    </location>
</feature>
<dbReference type="InterPro" id="IPR004692">
    <property type="entry name" value="SecG"/>
</dbReference>
<protein>
    <recommendedName>
        <fullName evidence="3 12">Protein-export membrane protein SecG</fullName>
    </recommendedName>
</protein>
<dbReference type="Proteomes" id="UP000199555">
    <property type="component" value="Unassembled WGS sequence"/>
</dbReference>
<keyword evidence="10 12" id="KW-0472">Membrane</keyword>
<evidence type="ECO:0000313" key="15">
    <source>
        <dbReference type="Proteomes" id="UP000199555"/>
    </source>
</evidence>
<comment type="caution">
    <text evidence="12">Lacks conserved residue(s) required for the propagation of feature annotation.</text>
</comment>
<dbReference type="GO" id="GO:0065002">
    <property type="term" value="P:intracellular protein transmembrane transport"/>
    <property type="evidence" value="ECO:0007669"/>
    <property type="project" value="TreeGrafter"/>
</dbReference>
<comment type="function">
    <text evidence="11 12">Involved in protein export. Participates in an early event of protein translocation.</text>
</comment>
<gene>
    <name evidence="14" type="ORF">SAMN04487971_10941</name>
</gene>
<comment type="similarity">
    <text evidence="2 12">Belongs to the SecG family.</text>
</comment>
<evidence type="ECO:0000256" key="10">
    <source>
        <dbReference type="ARBA" id="ARBA00023136"/>
    </source>
</evidence>
<keyword evidence="8 12" id="KW-1133">Transmembrane helix</keyword>
<evidence type="ECO:0000256" key="6">
    <source>
        <dbReference type="ARBA" id="ARBA00022692"/>
    </source>
</evidence>
<evidence type="ECO:0000256" key="4">
    <source>
        <dbReference type="ARBA" id="ARBA00022448"/>
    </source>
</evidence>
<dbReference type="GO" id="GO:0043952">
    <property type="term" value="P:protein transport by the Sec complex"/>
    <property type="evidence" value="ECO:0007669"/>
    <property type="project" value="TreeGrafter"/>
</dbReference>
<evidence type="ECO:0000256" key="3">
    <source>
        <dbReference type="ARBA" id="ARBA00017876"/>
    </source>
</evidence>
<dbReference type="PANTHER" id="PTHR34182">
    <property type="entry name" value="PROTEIN-EXPORT MEMBRANE PROTEIN SECG"/>
    <property type="match status" value="1"/>
</dbReference>
<comment type="subcellular location">
    <subcellularLocation>
        <location evidence="1 12">Cell membrane</location>
        <topology evidence="1 12">Multi-pass membrane protein</topology>
    </subcellularLocation>
</comment>
<dbReference type="GO" id="GO:0015450">
    <property type="term" value="F:protein-transporting ATPase activity"/>
    <property type="evidence" value="ECO:0007669"/>
    <property type="project" value="UniProtKB-UniRule"/>
</dbReference>
<feature type="compositionally biased region" description="Pro residues" evidence="13">
    <location>
        <begin position="101"/>
        <end position="116"/>
    </location>
</feature>
<evidence type="ECO:0000256" key="7">
    <source>
        <dbReference type="ARBA" id="ARBA00022927"/>
    </source>
</evidence>
<evidence type="ECO:0000256" key="9">
    <source>
        <dbReference type="ARBA" id="ARBA00023010"/>
    </source>
</evidence>
<dbReference type="Pfam" id="PF03840">
    <property type="entry name" value="SecG"/>
    <property type="match status" value="1"/>
</dbReference>
<keyword evidence="15" id="KW-1185">Reference proteome</keyword>
<dbReference type="EMBL" id="FNGE01000009">
    <property type="protein sequence ID" value="SDL34032.1"/>
    <property type="molecule type" value="Genomic_DNA"/>
</dbReference>
<keyword evidence="7 12" id="KW-0653">Protein transport</keyword>
<sequence length="179" mass="17290">MENVVLTVHLILALLLIGVVLLQRSEGGGLGMGGGGGGVMTGRQAANALTRGTWIIASAFLVTSIALTVIAARNSVGASVVDRISPARESAPAGLPTLPTYTPPPGVGQPVLPPGAAPAATAPAAPAEAPVTAPAAAEPAASAPAPATAPAAEQQTQAPAEASGNVITRTVPITPAPAN</sequence>
<organism evidence="14 15">
    <name type="scientific">Paracoccus chinensis</name>
    <dbReference type="NCBI Taxonomy" id="525640"/>
    <lineage>
        <taxon>Bacteria</taxon>
        <taxon>Pseudomonadati</taxon>
        <taxon>Pseudomonadota</taxon>
        <taxon>Alphaproteobacteria</taxon>
        <taxon>Rhodobacterales</taxon>
        <taxon>Paracoccaceae</taxon>
        <taxon>Paracoccus</taxon>
    </lineage>
</organism>
<evidence type="ECO:0000256" key="1">
    <source>
        <dbReference type="ARBA" id="ARBA00004651"/>
    </source>
</evidence>
<evidence type="ECO:0000256" key="8">
    <source>
        <dbReference type="ARBA" id="ARBA00022989"/>
    </source>
</evidence>
<dbReference type="NCBIfam" id="TIGR00810">
    <property type="entry name" value="secG"/>
    <property type="match status" value="1"/>
</dbReference>
<dbReference type="GO" id="GO:0005886">
    <property type="term" value="C:plasma membrane"/>
    <property type="evidence" value="ECO:0007669"/>
    <property type="project" value="UniProtKB-SubCell"/>
</dbReference>
<keyword evidence="6 12" id="KW-0812">Transmembrane</keyword>
<feature type="transmembrane region" description="Helical" evidence="12">
    <location>
        <begin position="51"/>
        <end position="72"/>
    </location>
</feature>
<name>A0A1G9J9R7_9RHOB</name>
<evidence type="ECO:0000256" key="5">
    <source>
        <dbReference type="ARBA" id="ARBA00022475"/>
    </source>
</evidence>
<evidence type="ECO:0000256" key="2">
    <source>
        <dbReference type="ARBA" id="ARBA00008445"/>
    </source>
</evidence>
<evidence type="ECO:0000256" key="12">
    <source>
        <dbReference type="RuleBase" id="RU365087"/>
    </source>
</evidence>
<keyword evidence="5 12" id="KW-1003">Cell membrane</keyword>
<evidence type="ECO:0000256" key="13">
    <source>
        <dbReference type="SAM" id="MobiDB-lite"/>
    </source>
</evidence>
<accession>A0A1G9J9R7</accession>
<keyword evidence="4 12" id="KW-0813">Transport</keyword>
<dbReference type="OrthoDB" id="7691811at2"/>
<dbReference type="RefSeq" id="WP_090755799.1">
    <property type="nucleotide sequence ID" value="NZ_FNGE01000009.1"/>
</dbReference>
<dbReference type="STRING" id="525640.SAMN04487971_10941"/>
<dbReference type="PANTHER" id="PTHR34182:SF1">
    <property type="entry name" value="PROTEIN-EXPORT MEMBRANE PROTEIN SECG"/>
    <property type="match status" value="1"/>
</dbReference>
<dbReference type="AlphaFoldDB" id="A0A1G9J9R7"/>
<keyword evidence="9 12" id="KW-0811">Translocation</keyword>
<feature type="compositionally biased region" description="Low complexity" evidence="13">
    <location>
        <begin position="91"/>
        <end position="100"/>
    </location>
</feature>
<dbReference type="PRINTS" id="PR01651">
    <property type="entry name" value="SECGEXPORT"/>
</dbReference>
<dbReference type="GO" id="GO:0009306">
    <property type="term" value="P:protein secretion"/>
    <property type="evidence" value="ECO:0007669"/>
    <property type="project" value="UniProtKB-UniRule"/>
</dbReference>
<proteinExistence type="inferred from homology"/>
<reference evidence="15" key="1">
    <citation type="submission" date="2016-10" db="EMBL/GenBank/DDBJ databases">
        <authorList>
            <person name="Varghese N."/>
            <person name="Submissions S."/>
        </authorList>
    </citation>
    <scope>NUCLEOTIDE SEQUENCE [LARGE SCALE GENOMIC DNA]</scope>
    <source>
        <strain evidence="15">CGMCC 1.7655</strain>
    </source>
</reference>
<evidence type="ECO:0000313" key="14">
    <source>
        <dbReference type="EMBL" id="SDL34032.1"/>
    </source>
</evidence>